<sequence length="136" mass="14627">MAAVANSPPAAGAHRNANGHPLQLPAQLQLSDAYSALRRDSDRPVVGYLRLATGSHITKIDEVNTLKVVLADLFNGLGASLADLFQVRRYLANHLLTLGIAIFEALDIITGMSFNTPVKETSMPFTAESSHALEKF</sequence>
<dbReference type="AlphaFoldDB" id="A0A024T810"/>
<dbReference type="VEuPathDB" id="FungiDB:H310_14982"/>
<organism evidence="1">
    <name type="scientific">Aphanomyces invadans</name>
    <dbReference type="NCBI Taxonomy" id="157072"/>
    <lineage>
        <taxon>Eukaryota</taxon>
        <taxon>Sar</taxon>
        <taxon>Stramenopiles</taxon>
        <taxon>Oomycota</taxon>
        <taxon>Saprolegniomycetes</taxon>
        <taxon>Saprolegniales</taxon>
        <taxon>Verrucalvaceae</taxon>
        <taxon>Aphanomyces</taxon>
    </lineage>
</organism>
<gene>
    <name evidence="1" type="ORF">H310_14982</name>
</gene>
<proteinExistence type="predicted"/>
<evidence type="ECO:0000313" key="1">
    <source>
        <dbReference type="EMBL" id="ETV90185.1"/>
    </source>
</evidence>
<name>A0A024T810_9STRA</name>
<dbReference type="EMBL" id="KI914069">
    <property type="protein sequence ID" value="ETV90185.1"/>
    <property type="molecule type" value="Genomic_DNA"/>
</dbReference>
<reference evidence="1" key="1">
    <citation type="submission" date="2013-12" db="EMBL/GenBank/DDBJ databases">
        <title>The Genome Sequence of Aphanomyces invadans NJM9701.</title>
        <authorList>
            <consortium name="The Broad Institute Genomics Platform"/>
            <person name="Russ C."/>
            <person name="Tyler B."/>
            <person name="van West P."/>
            <person name="Dieguez-Uribeondo J."/>
            <person name="Young S.K."/>
            <person name="Zeng Q."/>
            <person name="Gargeya S."/>
            <person name="Fitzgerald M."/>
            <person name="Abouelleil A."/>
            <person name="Alvarado L."/>
            <person name="Chapman S.B."/>
            <person name="Gainer-Dewar J."/>
            <person name="Goldberg J."/>
            <person name="Griggs A."/>
            <person name="Gujja S."/>
            <person name="Hansen M."/>
            <person name="Howarth C."/>
            <person name="Imamovic A."/>
            <person name="Ireland A."/>
            <person name="Larimer J."/>
            <person name="McCowan C."/>
            <person name="Murphy C."/>
            <person name="Pearson M."/>
            <person name="Poon T.W."/>
            <person name="Priest M."/>
            <person name="Roberts A."/>
            <person name="Saif S."/>
            <person name="Shea T."/>
            <person name="Sykes S."/>
            <person name="Wortman J."/>
            <person name="Nusbaum C."/>
            <person name="Birren B."/>
        </authorList>
    </citation>
    <scope>NUCLEOTIDE SEQUENCE [LARGE SCALE GENOMIC DNA]</scope>
    <source>
        <strain evidence="1">NJM9701</strain>
    </source>
</reference>
<accession>A0A024T810</accession>
<protein>
    <submittedName>
        <fullName evidence="1">Uncharacterized protein</fullName>
    </submittedName>
</protein>
<dbReference type="GeneID" id="20092032"/>
<dbReference type="RefSeq" id="XP_008881184.1">
    <property type="nucleotide sequence ID" value="XM_008882962.1"/>
</dbReference>